<evidence type="ECO:0000313" key="3">
    <source>
        <dbReference type="Proteomes" id="UP001597214"/>
    </source>
</evidence>
<feature type="transmembrane region" description="Helical" evidence="1">
    <location>
        <begin position="34"/>
        <end position="55"/>
    </location>
</feature>
<name>A0ABW4LZS5_9BACI</name>
<organism evidence="2 3">
    <name type="scientific">Bacillus salitolerans</name>
    <dbReference type="NCBI Taxonomy" id="1437434"/>
    <lineage>
        <taxon>Bacteria</taxon>
        <taxon>Bacillati</taxon>
        <taxon>Bacillota</taxon>
        <taxon>Bacilli</taxon>
        <taxon>Bacillales</taxon>
        <taxon>Bacillaceae</taxon>
        <taxon>Bacillus</taxon>
    </lineage>
</organism>
<dbReference type="RefSeq" id="WP_377931007.1">
    <property type="nucleotide sequence ID" value="NZ_JBHUEM010000057.1"/>
</dbReference>
<feature type="transmembrane region" description="Helical" evidence="1">
    <location>
        <begin position="309"/>
        <end position="328"/>
    </location>
</feature>
<keyword evidence="1" id="KW-0472">Membrane</keyword>
<feature type="transmembrane region" description="Helical" evidence="1">
    <location>
        <begin position="6"/>
        <end position="27"/>
    </location>
</feature>
<evidence type="ECO:0000313" key="2">
    <source>
        <dbReference type="EMBL" id="MFD1739753.1"/>
    </source>
</evidence>
<reference evidence="3" key="1">
    <citation type="journal article" date="2019" name="Int. J. Syst. Evol. Microbiol.">
        <title>The Global Catalogue of Microorganisms (GCM) 10K type strain sequencing project: providing services to taxonomists for standard genome sequencing and annotation.</title>
        <authorList>
            <consortium name="The Broad Institute Genomics Platform"/>
            <consortium name="The Broad Institute Genome Sequencing Center for Infectious Disease"/>
            <person name="Wu L."/>
            <person name="Ma J."/>
        </authorList>
    </citation>
    <scope>NUCLEOTIDE SEQUENCE [LARGE SCALE GENOMIC DNA]</scope>
    <source>
        <strain evidence="3">CCUG 49339</strain>
    </source>
</reference>
<gene>
    <name evidence="2" type="ORF">ACFSCX_25115</name>
</gene>
<feature type="transmembrane region" description="Helical" evidence="1">
    <location>
        <begin position="214"/>
        <end position="236"/>
    </location>
</feature>
<dbReference type="EMBL" id="JBHUEM010000057">
    <property type="protein sequence ID" value="MFD1739753.1"/>
    <property type="molecule type" value="Genomic_DNA"/>
</dbReference>
<keyword evidence="3" id="KW-1185">Reference proteome</keyword>
<accession>A0ABW4LZS5</accession>
<protein>
    <submittedName>
        <fullName evidence="2">GerAB/ArcD/ProY family transporter</fullName>
    </submittedName>
</protein>
<proteinExistence type="predicted"/>
<keyword evidence="1" id="KW-0812">Transmembrane</keyword>
<feature type="transmembrane region" description="Helical" evidence="1">
    <location>
        <begin position="111"/>
        <end position="129"/>
    </location>
</feature>
<sequence length="370" mass="42346">MGNRYYYYIIAGTMTANIVAFVPRILINSRMEGMVVAILIGSFIGMGLIYSYTTLMSKFPGKSYADILYEYTPRWFAVFFTLFTASAWFTSGFIFLMGFTFIAKRFINPEASLTSIVLLFLLPLLYGCVMDSKRLLYATEMMLVLIFPILIIIFIKAYTSGNLHWTTMKIPIVNAGHIPAYFTIAAAGYTYDGVMNLAQFNKVFTKKIKIKRGIYITMGIIGILNLVTASFIPIGINGIDGVASINYPWILTSDSFRIELGFFERIFFPFLLLFMAVAILVILHHWHVSYKFLNYALQFPNFTYKGKEVVPYLILTAFLAITLLGVQRIDEIFLFILEKWWFVIVQPLVICHAIVLYFMYRRAKKCGSLS</sequence>
<comment type="caution">
    <text evidence="2">The sequence shown here is derived from an EMBL/GenBank/DDBJ whole genome shotgun (WGS) entry which is preliminary data.</text>
</comment>
<feature type="transmembrane region" description="Helical" evidence="1">
    <location>
        <begin position="266"/>
        <end position="288"/>
    </location>
</feature>
<feature type="transmembrane region" description="Helical" evidence="1">
    <location>
        <begin position="75"/>
        <end position="99"/>
    </location>
</feature>
<dbReference type="Proteomes" id="UP001597214">
    <property type="component" value="Unassembled WGS sequence"/>
</dbReference>
<feature type="transmembrane region" description="Helical" evidence="1">
    <location>
        <begin position="135"/>
        <end position="155"/>
    </location>
</feature>
<dbReference type="Pfam" id="PF03845">
    <property type="entry name" value="Spore_permease"/>
    <property type="match status" value="1"/>
</dbReference>
<dbReference type="InterPro" id="IPR004761">
    <property type="entry name" value="Spore_GerAB"/>
</dbReference>
<feature type="transmembrane region" description="Helical" evidence="1">
    <location>
        <begin position="340"/>
        <end position="360"/>
    </location>
</feature>
<keyword evidence="1" id="KW-1133">Transmembrane helix</keyword>
<evidence type="ECO:0000256" key="1">
    <source>
        <dbReference type="SAM" id="Phobius"/>
    </source>
</evidence>